<keyword evidence="2" id="KW-1185">Reference proteome</keyword>
<accession>A0A5C5YTJ9</accession>
<organism evidence="1 2">
    <name type="scientific">Posidoniimonas polymericola</name>
    <dbReference type="NCBI Taxonomy" id="2528002"/>
    <lineage>
        <taxon>Bacteria</taxon>
        <taxon>Pseudomonadati</taxon>
        <taxon>Planctomycetota</taxon>
        <taxon>Planctomycetia</taxon>
        <taxon>Pirellulales</taxon>
        <taxon>Lacipirellulaceae</taxon>
        <taxon>Posidoniimonas</taxon>
    </lineage>
</organism>
<sequence length="638" mass="64609">MLLTPQGNRSLSRLFMVLALMLGTSEAYSFDVFWTGTTGSWITSSSWDSLAVPDAFFEDVAIINNGGTATLNTTAIDAAGIALGYVENGSGTVVIQNGGSLTLVETAGAAVDVAPNGAANIGFEGGTGNEGDSGLIEVQGGGSLTVVTYDINQNGVLRIGTGAGSATVATSTGSLFSNGTVEVIGPGHNISIANNLVFEAKGEGSSRFVPRITNASTHSVITVGGAATLAGTLAPVFDGYTPQIGDSWDLIDAPTVGGAFNVDSSSVGTLPAGTAIVTRQRSGGSGSILEMVYKAVPTMRVNTDTGVVTLTSESGNAVNLIGYSVVSDGGQLTPGAWNSLADQGQGAWEEAGTPTVNAVNELIPQGSFALGGTTYNLGAIYNPPTEFGVAASIEFEYAEDGDERSSFGVVELSGAFADNNLVLTVDPTTGEGQLRNSSPFIIQVQGYSVLSGSGSLDDANWTSLESGSAAGWDDAASDEFSLNELVPTGDALIGAGQSYSLGDMFLVGGDEDLTLEFVLSVDGVAEVRQGLVQYGAIPAGVPGDYNNNGIVDAADYTIWRDNVGPGSLPNEGGISPGTVDNADYAFWASRYGSTSGVGAGAGAAPASVPEPGALAAVLWGLLAACGLVARRRPAFCRV</sequence>
<comment type="caution">
    <text evidence="1">The sequence shown here is derived from an EMBL/GenBank/DDBJ whole genome shotgun (WGS) entry which is preliminary data.</text>
</comment>
<gene>
    <name evidence="1" type="ORF">Pla123a_11230</name>
</gene>
<dbReference type="Proteomes" id="UP000318478">
    <property type="component" value="Unassembled WGS sequence"/>
</dbReference>
<reference evidence="1 2" key="1">
    <citation type="submission" date="2019-02" db="EMBL/GenBank/DDBJ databases">
        <title>Deep-cultivation of Planctomycetes and their phenomic and genomic characterization uncovers novel biology.</title>
        <authorList>
            <person name="Wiegand S."/>
            <person name="Jogler M."/>
            <person name="Boedeker C."/>
            <person name="Pinto D."/>
            <person name="Vollmers J."/>
            <person name="Rivas-Marin E."/>
            <person name="Kohn T."/>
            <person name="Peeters S.H."/>
            <person name="Heuer A."/>
            <person name="Rast P."/>
            <person name="Oberbeckmann S."/>
            <person name="Bunk B."/>
            <person name="Jeske O."/>
            <person name="Meyerdierks A."/>
            <person name="Storesund J.E."/>
            <person name="Kallscheuer N."/>
            <person name="Luecker S."/>
            <person name="Lage O.M."/>
            <person name="Pohl T."/>
            <person name="Merkel B.J."/>
            <person name="Hornburger P."/>
            <person name="Mueller R.-W."/>
            <person name="Bruemmer F."/>
            <person name="Labrenz M."/>
            <person name="Spormann A.M."/>
            <person name="Op Den Camp H."/>
            <person name="Overmann J."/>
            <person name="Amann R."/>
            <person name="Jetten M.S.M."/>
            <person name="Mascher T."/>
            <person name="Medema M.H."/>
            <person name="Devos D.P."/>
            <person name="Kaster A.-K."/>
            <person name="Ovreas L."/>
            <person name="Rohde M."/>
            <person name="Galperin M.Y."/>
            <person name="Jogler C."/>
        </authorList>
    </citation>
    <scope>NUCLEOTIDE SEQUENCE [LARGE SCALE GENOMIC DNA]</scope>
    <source>
        <strain evidence="1 2">Pla123a</strain>
    </source>
</reference>
<name>A0A5C5YTJ9_9BACT</name>
<proteinExistence type="predicted"/>
<evidence type="ECO:0008006" key="3">
    <source>
        <dbReference type="Google" id="ProtNLM"/>
    </source>
</evidence>
<dbReference type="EMBL" id="SJPO01000002">
    <property type="protein sequence ID" value="TWT78332.1"/>
    <property type="molecule type" value="Genomic_DNA"/>
</dbReference>
<evidence type="ECO:0000313" key="2">
    <source>
        <dbReference type="Proteomes" id="UP000318478"/>
    </source>
</evidence>
<dbReference type="OrthoDB" id="254855at2"/>
<dbReference type="AlphaFoldDB" id="A0A5C5YTJ9"/>
<evidence type="ECO:0000313" key="1">
    <source>
        <dbReference type="EMBL" id="TWT78332.1"/>
    </source>
</evidence>
<protein>
    <recommendedName>
        <fullName evidence="3">PEP-CTERM protein-sorting domain-containing protein</fullName>
    </recommendedName>
</protein>